<protein>
    <submittedName>
        <fullName evidence="2">ABC transporter substrate-binding protein</fullName>
    </submittedName>
</protein>
<sequence length="254" mass="27198">MAGNVSRSCRRLFSSGKNRSQTMNNPTALRLHSALVVRSPFDASLLNRYRGQFGPIEATWTPTTVLMKEIDDGLQSDVVIVTDPAMEDLIARGLVDATTRKPLVVSRIGFAVKQGAAKPDIADSQKLRQALLSARSLCYSIGGASGIHFKTVLRRLGIEAQVDAKACPVPQGFTAEKLITGEADMAVQQISELLVVPGIDIVGPLPGDLQKATSFSIALFAAARDKPAGAALIEMVTAPDTRAEYGRFGLDCRF</sequence>
<name>A0ABY2SHG6_9HYPH</name>
<dbReference type="SUPFAM" id="SSF53850">
    <property type="entry name" value="Periplasmic binding protein-like II"/>
    <property type="match status" value="1"/>
</dbReference>
<comment type="caution">
    <text evidence="2">The sequence shown here is derived from an EMBL/GenBank/DDBJ whole genome shotgun (WGS) entry which is preliminary data.</text>
</comment>
<dbReference type="Proteomes" id="UP000305202">
    <property type="component" value="Unassembled WGS sequence"/>
</dbReference>
<accession>A0ABY2SHG6</accession>
<dbReference type="EMBL" id="SZPQ01000033">
    <property type="protein sequence ID" value="TKI04096.1"/>
    <property type="molecule type" value="Genomic_DNA"/>
</dbReference>
<dbReference type="PANTHER" id="PTHR30632">
    <property type="entry name" value="MOLYBDATE-BINDING PERIPLASMIC PROTEIN"/>
    <property type="match status" value="1"/>
</dbReference>
<gene>
    <name evidence="2" type="ORF">FCN80_19225</name>
</gene>
<reference evidence="2 3" key="1">
    <citation type="submission" date="2019-04" db="EMBL/GenBank/DDBJ databases">
        <authorList>
            <person name="Li M."/>
            <person name="Gao C."/>
        </authorList>
    </citation>
    <scope>NUCLEOTIDE SEQUENCE [LARGE SCALE GENOMIC DNA]</scope>
    <source>
        <strain evidence="2 3">BGMRC 2031</strain>
    </source>
</reference>
<dbReference type="Gene3D" id="3.40.190.10">
    <property type="entry name" value="Periplasmic binding protein-like II"/>
    <property type="match status" value="2"/>
</dbReference>
<evidence type="ECO:0000313" key="3">
    <source>
        <dbReference type="Proteomes" id="UP000305202"/>
    </source>
</evidence>
<dbReference type="Pfam" id="PF13531">
    <property type="entry name" value="SBP_bac_11"/>
    <property type="match status" value="1"/>
</dbReference>
<dbReference type="PANTHER" id="PTHR30632:SF11">
    <property type="entry name" value="BLR4797 PROTEIN"/>
    <property type="match status" value="1"/>
</dbReference>
<evidence type="ECO:0000313" key="2">
    <source>
        <dbReference type="EMBL" id="TKI04096.1"/>
    </source>
</evidence>
<feature type="compositionally biased region" description="Polar residues" evidence="1">
    <location>
        <begin position="15"/>
        <end position="25"/>
    </location>
</feature>
<proteinExistence type="predicted"/>
<organism evidence="2 3">
    <name type="scientific">Martelella alba</name>
    <dbReference type="NCBI Taxonomy" id="2590451"/>
    <lineage>
        <taxon>Bacteria</taxon>
        <taxon>Pseudomonadati</taxon>
        <taxon>Pseudomonadota</taxon>
        <taxon>Alphaproteobacteria</taxon>
        <taxon>Hyphomicrobiales</taxon>
        <taxon>Aurantimonadaceae</taxon>
        <taxon>Martelella</taxon>
    </lineage>
</organism>
<feature type="region of interest" description="Disordered" evidence="1">
    <location>
        <begin position="1"/>
        <end position="25"/>
    </location>
</feature>
<keyword evidence="3" id="KW-1185">Reference proteome</keyword>
<dbReference type="InterPro" id="IPR050682">
    <property type="entry name" value="ModA/WtpA"/>
</dbReference>
<evidence type="ECO:0000256" key="1">
    <source>
        <dbReference type="SAM" id="MobiDB-lite"/>
    </source>
</evidence>